<feature type="region of interest" description="Disordered" evidence="1">
    <location>
        <begin position="182"/>
        <end position="206"/>
    </location>
</feature>
<evidence type="ECO:0000256" key="1">
    <source>
        <dbReference type="SAM" id="MobiDB-lite"/>
    </source>
</evidence>
<dbReference type="AlphaFoldDB" id="A0AAV6MVJ4"/>
<comment type="caution">
    <text evidence="2">The sequence shown here is derived from an EMBL/GenBank/DDBJ whole genome shotgun (WGS) entry which is preliminary data.</text>
</comment>
<dbReference type="Proteomes" id="UP000685013">
    <property type="component" value="Chromosome 11"/>
</dbReference>
<name>A0AAV6MVJ4_9ROSI</name>
<feature type="region of interest" description="Disordered" evidence="1">
    <location>
        <begin position="1"/>
        <end position="44"/>
    </location>
</feature>
<evidence type="ECO:0000313" key="3">
    <source>
        <dbReference type="Proteomes" id="UP000685013"/>
    </source>
</evidence>
<dbReference type="EMBL" id="JAGKQH010000011">
    <property type="protein sequence ID" value="KAG6587606.1"/>
    <property type="molecule type" value="Genomic_DNA"/>
</dbReference>
<feature type="non-terminal residue" evidence="2">
    <location>
        <position position="1"/>
    </location>
</feature>
<keyword evidence="3" id="KW-1185">Reference proteome</keyword>
<accession>A0AAV6MVJ4</accession>
<evidence type="ECO:0000313" key="2">
    <source>
        <dbReference type="EMBL" id="KAG6587606.1"/>
    </source>
</evidence>
<sequence length="368" mass="40860">MEKNKGNVDDVESFKRRNCIVQESEDDPGESEASGDRMSRYSSSSINDELPELVVFLQETNYEFVKDICIDKAGTSCEECFEENCDTQNGYVPCMLKSNVVEKNLLNKVNENQKFCYDAKDDIPSDFSNKKSVPKLHLDRKVTGKRVAASSNSIAISLTKILDENKLKGKGVAGSNNEHGNVFHDSGLPPSGVGGGGRTSTAKDYAPENQTGRYRSIYGFVYQRDDVTHLGRMTAPIAHILLLFQFYRQNGTEAQKEWRPLSRGKREGCNCGGYVFPAAISEHLIAQPAQKIVEIRRRKNHYLGKANAKSVCLGSTRFAGVDRVIKQAGGRVMESKDHHQPPPCANPESKARHCSANATINCHLNYEC</sequence>
<feature type="compositionally biased region" description="Basic and acidic residues" evidence="1">
    <location>
        <begin position="1"/>
        <end position="15"/>
    </location>
</feature>
<proteinExistence type="predicted"/>
<feature type="region of interest" description="Disordered" evidence="1">
    <location>
        <begin position="331"/>
        <end position="350"/>
    </location>
</feature>
<gene>
    <name evidence="2" type="ORF">SDJN03_16171</name>
</gene>
<organism evidence="2 3">
    <name type="scientific">Cucurbita argyrosperma subsp. sororia</name>
    <dbReference type="NCBI Taxonomy" id="37648"/>
    <lineage>
        <taxon>Eukaryota</taxon>
        <taxon>Viridiplantae</taxon>
        <taxon>Streptophyta</taxon>
        <taxon>Embryophyta</taxon>
        <taxon>Tracheophyta</taxon>
        <taxon>Spermatophyta</taxon>
        <taxon>Magnoliopsida</taxon>
        <taxon>eudicotyledons</taxon>
        <taxon>Gunneridae</taxon>
        <taxon>Pentapetalae</taxon>
        <taxon>rosids</taxon>
        <taxon>fabids</taxon>
        <taxon>Cucurbitales</taxon>
        <taxon>Cucurbitaceae</taxon>
        <taxon>Cucurbiteae</taxon>
        <taxon>Cucurbita</taxon>
    </lineage>
</organism>
<protein>
    <submittedName>
        <fullName evidence="2">Uncharacterized protein</fullName>
    </submittedName>
</protein>
<reference evidence="2 3" key="1">
    <citation type="journal article" date="2021" name="Hortic Res">
        <title>The domestication of Cucurbita argyrosperma as revealed by the genome of its wild relative.</title>
        <authorList>
            <person name="Barrera-Redondo J."/>
            <person name="Sanchez-de la Vega G."/>
            <person name="Aguirre-Liguori J.A."/>
            <person name="Castellanos-Morales G."/>
            <person name="Gutierrez-Guerrero Y.T."/>
            <person name="Aguirre-Dugua X."/>
            <person name="Aguirre-Planter E."/>
            <person name="Tenaillon M.I."/>
            <person name="Lira-Saade R."/>
            <person name="Eguiarte L.E."/>
        </authorList>
    </citation>
    <scope>NUCLEOTIDE SEQUENCE [LARGE SCALE GENOMIC DNA]</scope>
    <source>
        <strain evidence="2">JBR-2021</strain>
    </source>
</reference>